<organism evidence="1">
    <name type="scientific">uncultured Thermomicrobiales bacterium</name>
    <dbReference type="NCBI Taxonomy" id="1645740"/>
    <lineage>
        <taxon>Bacteria</taxon>
        <taxon>Pseudomonadati</taxon>
        <taxon>Thermomicrobiota</taxon>
        <taxon>Thermomicrobia</taxon>
        <taxon>Thermomicrobiales</taxon>
        <taxon>environmental samples</taxon>
    </lineage>
</organism>
<evidence type="ECO:0000313" key="1">
    <source>
        <dbReference type="EMBL" id="CAA9554394.1"/>
    </source>
</evidence>
<sequence>MLVGAVPDAIFAPFGRAANATAGAARGGG</sequence>
<dbReference type="AlphaFoldDB" id="A0A6J4URA9"/>
<gene>
    <name evidence="1" type="ORF">AVDCRST_MAG18-568</name>
</gene>
<reference evidence="1" key="1">
    <citation type="submission" date="2020-02" db="EMBL/GenBank/DDBJ databases">
        <authorList>
            <person name="Meier V. D."/>
        </authorList>
    </citation>
    <scope>NUCLEOTIDE SEQUENCE</scope>
    <source>
        <strain evidence="1">AVDCRST_MAG18</strain>
    </source>
</reference>
<dbReference type="EMBL" id="CADCWN010000041">
    <property type="protein sequence ID" value="CAA9554394.1"/>
    <property type="molecule type" value="Genomic_DNA"/>
</dbReference>
<name>A0A6J4URA9_9BACT</name>
<proteinExistence type="predicted"/>
<accession>A0A6J4URA9</accession>
<protein>
    <submittedName>
        <fullName evidence="1">Uncharacterized protein</fullName>
    </submittedName>
</protein>